<comment type="caution">
    <text evidence="2">The sequence shown here is derived from an EMBL/GenBank/DDBJ whole genome shotgun (WGS) entry which is preliminary data.</text>
</comment>
<proteinExistence type="inferred from homology"/>
<sequence length="190" mass="21900">VFPRSSMLSPFFSYERKTFTVWMKSLVCHGNGCTVYDSSGEIVYRVENYGHKSSKEVYLMDLQGRVLVTLQRKPLIMILQRWYGFKCNGDIINKKKPWFEVKKCFRICMGRLICQVTVGFNKYRVVKLDQKAAFRIIDVDGDIVAEVKQKQSSQGIMLGNDVLTLIVEPNIDHSLVMAIVTVYGLMNHKM</sequence>
<dbReference type="AlphaFoldDB" id="A0A9Q0FIF4"/>
<dbReference type="PANTHER" id="PTHR31087:SF59">
    <property type="entry name" value="PROTEIN LURP-ONE-RELATED 4"/>
    <property type="match status" value="1"/>
</dbReference>
<keyword evidence="3" id="KW-1185">Reference proteome</keyword>
<dbReference type="Proteomes" id="UP001141552">
    <property type="component" value="Unassembled WGS sequence"/>
</dbReference>
<dbReference type="PANTHER" id="PTHR31087">
    <property type="match status" value="1"/>
</dbReference>
<dbReference type="InterPro" id="IPR025659">
    <property type="entry name" value="Tubby-like_C"/>
</dbReference>
<dbReference type="Gene3D" id="2.40.160.200">
    <property type="entry name" value="LURP1-related"/>
    <property type="match status" value="1"/>
</dbReference>
<dbReference type="InterPro" id="IPR038595">
    <property type="entry name" value="LOR_sf"/>
</dbReference>
<evidence type="ECO:0000313" key="3">
    <source>
        <dbReference type="Proteomes" id="UP001141552"/>
    </source>
</evidence>
<evidence type="ECO:0000256" key="1">
    <source>
        <dbReference type="ARBA" id="ARBA00005437"/>
    </source>
</evidence>
<dbReference type="OrthoDB" id="652749at2759"/>
<dbReference type="InterPro" id="IPR007612">
    <property type="entry name" value="LOR"/>
</dbReference>
<dbReference type="EMBL" id="JAKUCV010005226">
    <property type="protein sequence ID" value="KAJ4832030.1"/>
    <property type="molecule type" value="Genomic_DNA"/>
</dbReference>
<reference evidence="2" key="2">
    <citation type="journal article" date="2023" name="Plants (Basel)">
        <title>Annotation of the Turnera subulata (Passifloraceae) Draft Genome Reveals the S-Locus Evolved after the Divergence of Turneroideae from Passifloroideae in a Stepwise Manner.</title>
        <authorList>
            <person name="Henning P.M."/>
            <person name="Roalson E.H."/>
            <person name="Mir W."/>
            <person name="McCubbin A.G."/>
            <person name="Shore J.S."/>
        </authorList>
    </citation>
    <scope>NUCLEOTIDE SEQUENCE</scope>
    <source>
        <strain evidence="2">F60SS</strain>
    </source>
</reference>
<reference evidence="2" key="1">
    <citation type="submission" date="2022-02" db="EMBL/GenBank/DDBJ databases">
        <authorList>
            <person name="Henning P.M."/>
            <person name="McCubbin A.G."/>
            <person name="Shore J.S."/>
        </authorList>
    </citation>
    <scope>NUCLEOTIDE SEQUENCE</scope>
    <source>
        <strain evidence="2">F60SS</strain>
        <tissue evidence="2">Leaves</tissue>
    </source>
</reference>
<accession>A0A9Q0FIF4</accession>
<organism evidence="2 3">
    <name type="scientific">Turnera subulata</name>
    <dbReference type="NCBI Taxonomy" id="218843"/>
    <lineage>
        <taxon>Eukaryota</taxon>
        <taxon>Viridiplantae</taxon>
        <taxon>Streptophyta</taxon>
        <taxon>Embryophyta</taxon>
        <taxon>Tracheophyta</taxon>
        <taxon>Spermatophyta</taxon>
        <taxon>Magnoliopsida</taxon>
        <taxon>eudicotyledons</taxon>
        <taxon>Gunneridae</taxon>
        <taxon>Pentapetalae</taxon>
        <taxon>rosids</taxon>
        <taxon>fabids</taxon>
        <taxon>Malpighiales</taxon>
        <taxon>Passifloraceae</taxon>
        <taxon>Turnera</taxon>
    </lineage>
</organism>
<feature type="non-terminal residue" evidence="2">
    <location>
        <position position="190"/>
    </location>
</feature>
<protein>
    <recommendedName>
        <fullName evidence="4">Protein LURP-one-related 4</fullName>
    </recommendedName>
</protein>
<evidence type="ECO:0000313" key="2">
    <source>
        <dbReference type="EMBL" id="KAJ4832030.1"/>
    </source>
</evidence>
<comment type="similarity">
    <text evidence="1">Belongs to the LOR family.</text>
</comment>
<dbReference type="SUPFAM" id="SSF54518">
    <property type="entry name" value="Tubby C-terminal domain-like"/>
    <property type="match status" value="1"/>
</dbReference>
<dbReference type="Pfam" id="PF04525">
    <property type="entry name" value="LOR"/>
    <property type="match status" value="1"/>
</dbReference>
<gene>
    <name evidence="2" type="ORF">Tsubulata_010279</name>
</gene>
<name>A0A9Q0FIF4_9ROSI</name>
<evidence type="ECO:0008006" key="4">
    <source>
        <dbReference type="Google" id="ProtNLM"/>
    </source>
</evidence>